<dbReference type="InterPro" id="IPR036554">
    <property type="entry name" value="GHMP_kinase_C_sf"/>
</dbReference>
<evidence type="ECO:0000313" key="10">
    <source>
        <dbReference type="EMBL" id="KAK9800355.1"/>
    </source>
</evidence>
<dbReference type="GO" id="GO:0016114">
    <property type="term" value="P:terpenoid biosynthetic process"/>
    <property type="evidence" value="ECO:0007669"/>
    <property type="project" value="InterPro"/>
</dbReference>
<dbReference type="InterPro" id="IPR014721">
    <property type="entry name" value="Ribsml_uS5_D2-typ_fold_subgr"/>
</dbReference>
<evidence type="ECO:0000256" key="4">
    <source>
        <dbReference type="ARBA" id="ARBA00022741"/>
    </source>
</evidence>
<name>A0AAW1NZF5_9CHLO</name>
<dbReference type="InterPro" id="IPR013750">
    <property type="entry name" value="GHMP_kinase_C_dom"/>
</dbReference>
<dbReference type="PANTHER" id="PTHR43527">
    <property type="entry name" value="4-DIPHOSPHOCYTIDYL-2-C-METHYL-D-ERYTHRITOL KINASE, CHLOROPLASTIC"/>
    <property type="match status" value="1"/>
</dbReference>
<keyword evidence="11" id="KW-1185">Reference proteome</keyword>
<evidence type="ECO:0000256" key="2">
    <source>
        <dbReference type="ARBA" id="ARBA00012052"/>
    </source>
</evidence>
<evidence type="ECO:0000256" key="3">
    <source>
        <dbReference type="ARBA" id="ARBA00022679"/>
    </source>
</evidence>
<feature type="domain" description="GHMP kinase C-terminal" evidence="9">
    <location>
        <begin position="243"/>
        <end position="301"/>
    </location>
</feature>
<comment type="caution">
    <text evidence="10">The sequence shown here is derived from an EMBL/GenBank/DDBJ whole genome shotgun (WGS) entry which is preliminary data.</text>
</comment>
<dbReference type="NCBIfam" id="TIGR00154">
    <property type="entry name" value="ispE"/>
    <property type="match status" value="1"/>
</dbReference>
<proteinExistence type="inferred from homology"/>
<sequence length="335" mass="35895">MTQLCYFQRPQLKRAHSRLNLRSTAVSPSSLPPTTGGAQKSILLFSPSKVNLFLRILRKREDGFHNLASLFHVIDFGDTLEVSAFRGAAKDSLSCNVKDVPIDGSNLVNKAFQLFRKHTGLDTSFQAHLQKSVPAGAGLGGGSGNAATALWAANELTGRPASNADLLKWSGEIGSDISIFFSEGAAYCTGRGEIVESVAPPLPLGTPLLLVKPSMGLLTSAIFKAFDLSLASTADPRALMSRLCSSGMRQDVCINDLERPAFINLPELAELKERLTHESDGSFSAVFMSGSGSTIVCFGSHQVPAFLSEPQYSDVLVQPARLMAREAGCWYNAGE</sequence>
<dbReference type="GO" id="GO:0005524">
    <property type="term" value="F:ATP binding"/>
    <property type="evidence" value="ECO:0007669"/>
    <property type="project" value="UniProtKB-KW"/>
</dbReference>
<gene>
    <name evidence="10" type="ORF">WJX73_009527</name>
</gene>
<evidence type="ECO:0000256" key="7">
    <source>
        <dbReference type="ARBA" id="ARBA00032554"/>
    </source>
</evidence>
<comment type="similarity">
    <text evidence="1">Belongs to the GHMP kinase family. IspE subfamily.</text>
</comment>
<dbReference type="EMBL" id="JALJOQ010000082">
    <property type="protein sequence ID" value="KAK9800355.1"/>
    <property type="molecule type" value="Genomic_DNA"/>
</dbReference>
<evidence type="ECO:0000256" key="6">
    <source>
        <dbReference type="ARBA" id="ARBA00022840"/>
    </source>
</evidence>
<dbReference type="PANTHER" id="PTHR43527:SF2">
    <property type="entry name" value="4-DIPHOSPHOCYTIDYL-2-C-METHYL-D-ERYTHRITOL KINASE, CHLOROPLASTIC"/>
    <property type="match status" value="1"/>
</dbReference>
<dbReference type="Gene3D" id="3.30.70.890">
    <property type="entry name" value="GHMP kinase, C-terminal domain"/>
    <property type="match status" value="1"/>
</dbReference>
<accession>A0AAW1NZF5</accession>
<evidence type="ECO:0000259" key="9">
    <source>
        <dbReference type="Pfam" id="PF08544"/>
    </source>
</evidence>
<evidence type="ECO:0000313" key="11">
    <source>
        <dbReference type="Proteomes" id="UP001465755"/>
    </source>
</evidence>
<dbReference type="EC" id="2.7.1.148" evidence="2"/>
<dbReference type="InterPro" id="IPR004424">
    <property type="entry name" value="IspE"/>
</dbReference>
<keyword evidence="3" id="KW-0808">Transferase</keyword>
<evidence type="ECO:0000256" key="5">
    <source>
        <dbReference type="ARBA" id="ARBA00022777"/>
    </source>
</evidence>
<evidence type="ECO:0000259" key="8">
    <source>
        <dbReference type="Pfam" id="PF00288"/>
    </source>
</evidence>
<dbReference type="Pfam" id="PF08544">
    <property type="entry name" value="GHMP_kinases_C"/>
    <property type="match status" value="1"/>
</dbReference>
<dbReference type="InterPro" id="IPR020568">
    <property type="entry name" value="Ribosomal_Su5_D2-typ_SF"/>
</dbReference>
<dbReference type="Gene3D" id="3.30.230.10">
    <property type="match status" value="1"/>
</dbReference>
<dbReference type="SUPFAM" id="SSF54211">
    <property type="entry name" value="Ribosomal protein S5 domain 2-like"/>
    <property type="match status" value="1"/>
</dbReference>
<evidence type="ECO:0000256" key="1">
    <source>
        <dbReference type="ARBA" id="ARBA00009684"/>
    </source>
</evidence>
<dbReference type="AlphaFoldDB" id="A0AAW1NZF5"/>
<dbReference type="Proteomes" id="UP001465755">
    <property type="component" value="Unassembled WGS sequence"/>
</dbReference>
<dbReference type="Pfam" id="PF00288">
    <property type="entry name" value="GHMP_kinases_N"/>
    <property type="match status" value="1"/>
</dbReference>
<keyword evidence="6" id="KW-0067">ATP-binding</keyword>
<keyword evidence="4" id="KW-0547">Nucleotide-binding</keyword>
<dbReference type="SUPFAM" id="SSF55060">
    <property type="entry name" value="GHMP Kinase, C-terminal domain"/>
    <property type="match status" value="1"/>
</dbReference>
<feature type="domain" description="GHMP kinase N-terminal" evidence="8">
    <location>
        <begin position="106"/>
        <end position="180"/>
    </location>
</feature>
<dbReference type="InterPro" id="IPR006204">
    <property type="entry name" value="GHMP_kinase_N_dom"/>
</dbReference>
<organism evidence="10 11">
    <name type="scientific">Symbiochloris irregularis</name>
    <dbReference type="NCBI Taxonomy" id="706552"/>
    <lineage>
        <taxon>Eukaryota</taxon>
        <taxon>Viridiplantae</taxon>
        <taxon>Chlorophyta</taxon>
        <taxon>core chlorophytes</taxon>
        <taxon>Trebouxiophyceae</taxon>
        <taxon>Trebouxiales</taxon>
        <taxon>Trebouxiaceae</taxon>
        <taxon>Symbiochloris</taxon>
    </lineage>
</organism>
<keyword evidence="5" id="KW-0418">Kinase</keyword>
<reference evidence="10 11" key="1">
    <citation type="journal article" date="2024" name="Nat. Commun.">
        <title>Phylogenomics reveals the evolutionary origins of lichenization in chlorophyte algae.</title>
        <authorList>
            <person name="Puginier C."/>
            <person name="Libourel C."/>
            <person name="Otte J."/>
            <person name="Skaloud P."/>
            <person name="Haon M."/>
            <person name="Grisel S."/>
            <person name="Petersen M."/>
            <person name="Berrin J.G."/>
            <person name="Delaux P.M."/>
            <person name="Dal Grande F."/>
            <person name="Keller J."/>
        </authorList>
    </citation>
    <scope>NUCLEOTIDE SEQUENCE [LARGE SCALE GENOMIC DNA]</scope>
    <source>
        <strain evidence="10 11">SAG 2036</strain>
    </source>
</reference>
<dbReference type="GO" id="GO:0050515">
    <property type="term" value="F:4-(cytidine 5'-diphospho)-2-C-methyl-D-erythritol kinase activity"/>
    <property type="evidence" value="ECO:0007669"/>
    <property type="project" value="UniProtKB-EC"/>
</dbReference>
<protein>
    <recommendedName>
        <fullName evidence="2">4-(cytidine 5'-diphospho)-2-C-methyl-D-erythritol kinase</fullName>
        <ecNumber evidence="2">2.7.1.148</ecNumber>
    </recommendedName>
    <alternativeName>
        <fullName evidence="7">4-(cytidine-5'-diphospho)-2-C-methyl-D-erythritol kinase</fullName>
    </alternativeName>
</protein>
<dbReference type="HAMAP" id="MF_00061">
    <property type="entry name" value="IspE"/>
    <property type="match status" value="1"/>
</dbReference>